<dbReference type="AlphaFoldDB" id="A0A2U1K6J2"/>
<evidence type="ECO:0000259" key="3">
    <source>
        <dbReference type="Pfam" id="PF07423"/>
    </source>
</evidence>
<dbReference type="Proteomes" id="UP000245998">
    <property type="component" value="Unassembled WGS sequence"/>
</dbReference>
<keyword evidence="2" id="KW-0472">Membrane</keyword>
<dbReference type="Pfam" id="PF07423">
    <property type="entry name" value="DUF1510"/>
    <property type="match status" value="1"/>
</dbReference>
<protein>
    <recommendedName>
        <fullName evidence="3">DUF1510 domain-containing protein</fullName>
    </recommendedName>
</protein>
<feature type="compositionally biased region" description="Acidic residues" evidence="1">
    <location>
        <begin position="84"/>
        <end position="98"/>
    </location>
</feature>
<dbReference type="InterPro" id="IPR009988">
    <property type="entry name" value="DUF1510"/>
</dbReference>
<gene>
    <name evidence="4" type="ORF">DCC39_05765</name>
</gene>
<proteinExistence type="predicted"/>
<evidence type="ECO:0000313" key="5">
    <source>
        <dbReference type="Proteomes" id="UP000245998"/>
    </source>
</evidence>
<keyword evidence="2" id="KW-0812">Transmembrane</keyword>
<reference evidence="4 5" key="1">
    <citation type="submission" date="2018-04" db="EMBL/GenBank/DDBJ databases">
        <title>Camelliibacillus theae gen. nov., sp. nov., isolated from Pu'er tea.</title>
        <authorList>
            <person name="Niu L."/>
        </authorList>
    </citation>
    <scope>NUCLEOTIDE SEQUENCE [LARGE SCALE GENOMIC DNA]</scope>
    <source>
        <strain evidence="4 5">T8</strain>
    </source>
</reference>
<accession>A0A2U1K6J2</accession>
<feature type="region of interest" description="Disordered" evidence="1">
    <location>
        <begin position="45"/>
        <end position="123"/>
    </location>
</feature>
<comment type="caution">
    <text evidence="4">The sequence shown here is derived from an EMBL/GenBank/DDBJ whole genome shotgun (WGS) entry which is preliminary data.</text>
</comment>
<evidence type="ECO:0000256" key="1">
    <source>
        <dbReference type="SAM" id="MobiDB-lite"/>
    </source>
</evidence>
<feature type="transmembrane region" description="Helical" evidence="2">
    <location>
        <begin position="16"/>
        <end position="38"/>
    </location>
</feature>
<feature type="domain" description="DUF1510" evidence="3">
    <location>
        <begin position="111"/>
        <end position="203"/>
    </location>
</feature>
<keyword evidence="2" id="KW-1133">Transmembrane helix</keyword>
<dbReference type="OrthoDB" id="2168558at2"/>
<evidence type="ECO:0000256" key="2">
    <source>
        <dbReference type="SAM" id="Phobius"/>
    </source>
</evidence>
<keyword evidence="5" id="KW-1185">Reference proteome</keyword>
<dbReference type="EMBL" id="QCZG01000008">
    <property type="protein sequence ID" value="PWA12518.1"/>
    <property type="molecule type" value="Genomic_DNA"/>
</dbReference>
<organism evidence="4 5">
    <name type="scientific">Pueribacillus theae</name>
    <dbReference type="NCBI Taxonomy" id="2171751"/>
    <lineage>
        <taxon>Bacteria</taxon>
        <taxon>Bacillati</taxon>
        <taxon>Bacillota</taxon>
        <taxon>Bacilli</taxon>
        <taxon>Bacillales</taxon>
        <taxon>Bacillaceae</taxon>
        <taxon>Pueribacillus</taxon>
    </lineage>
</organism>
<evidence type="ECO:0000313" key="4">
    <source>
        <dbReference type="EMBL" id="PWA12518.1"/>
    </source>
</evidence>
<dbReference type="RefSeq" id="WP_116553935.1">
    <property type="nucleotide sequence ID" value="NZ_QCZG01000008.1"/>
</dbReference>
<name>A0A2U1K6J2_9BACI</name>
<sequence length="208" mass="23080">MQSRYGERNKKRRQNLFLNGSIAVVFILILVVGANLLLGPTPDKANSDAATSNHKNDHTNSNENDSIEVAVEENDEEGSKADDESLEQDENKDEEEKSEDGYQFKGGGPEGPWEPIGTKQTGEHVSVYEKGTLDWEEKEKAIAYGAGLLEQLNEDNLIFWRIGNGGSPQKSIGRVSTKTERDKVYVVAIEWIDGKGWQPTSVEIEGQN</sequence>